<keyword evidence="5" id="KW-1185">Reference proteome</keyword>
<evidence type="ECO:0000313" key="4">
    <source>
        <dbReference type="EMBL" id="MDY0872610.1"/>
    </source>
</evidence>
<protein>
    <submittedName>
        <fullName evidence="4">Gfo/Idh/MocA family oxidoreductase</fullName>
    </submittedName>
</protein>
<dbReference type="PANTHER" id="PTHR43818:SF11">
    <property type="entry name" value="BCDNA.GH03377"/>
    <property type="match status" value="1"/>
</dbReference>
<sequence length="300" mass="31704">MKSYGFGIIGLGVMGQEMAADLAAHPRFHVVAGFDPARPKVPFPLLGDAAAVVNDPRVEAIYTATPPAFHEAVVRLAVLAGKPLLCEKPLAHTIPSARDCCDLVAKSKLPAAVNFSYAARDVATRLTHVVKSGAIGDIKGVHLHVRFGSWPRKWQSDAGAWLAQPAEGGFTREVISHFVFLANRLFGAGKITARTIERGSAGTETKLTATIQYPSVAFTIDAGIGGDRDDDNRFEVKGAKGDVAIVDWSQLDYAGDAGASLPPTSQLDALADMLDGKPHQLATFAEGLAVAELIEALLAD</sequence>
<dbReference type="EMBL" id="JAXCLX010000002">
    <property type="protein sequence ID" value="MDY0872610.1"/>
    <property type="molecule type" value="Genomic_DNA"/>
</dbReference>
<dbReference type="InterPro" id="IPR036291">
    <property type="entry name" value="NAD(P)-bd_dom_sf"/>
</dbReference>
<feature type="domain" description="GFO/IDH/MocA-like oxidoreductase" evidence="3">
    <location>
        <begin position="125"/>
        <end position="243"/>
    </location>
</feature>
<keyword evidence="1" id="KW-0560">Oxidoreductase</keyword>
<evidence type="ECO:0000259" key="2">
    <source>
        <dbReference type="Pfam" id="PF01408"/>
    </source>
</evidence>
<name>A0ABU5DZB1_9PROT</name>
<reference evidence="4 5" key="1">
    <citation type="journal article" date="2013" name="Antonie Van Leeuwenhoek">
        <title>Dongia rigui sp. nov., isolated from freshwater of a large wetland in Korea.</title>
        <authorList>
            <person name="Baik K.S."/>
            <person name="Hwang Y.M."/>
            <person name="Choi J.S."/>
            <person name="Kwon J."/>
            <person name="Seong C.N."/>
        </authorList>
    </citation>
    <scope>NUCLEOTIDE SEQUENCE [LARGE SCALE GENOMIC DNA]</scope>
    <source>
        <strain evidence="4 5">04SU4-P</strain>
    </source>
</reference>
<dbReference type="Gene3D" id="3.40.50.720">
    <property type="entry name" value="NAD(P)-binding Rossmann-like Domain"/>
    <property type="match status" value="1"/>
</dbReference>
<dbReference type="PANTHER" id="PTHR43818">
    <property type="entry name" value="BCDNA.GH03377"/>
    <property type="match status" value="1"/>
</dbReference>
<dbReference type="Gene3D" id="3.30.360.10">
    <property type="entry name" value="Dihydrodipicolinate Reductase, domain 2"/>
    <property type="match status" value="1"/>
</dbReference>
<dbReference type="Pfam" id="PF22725">
    <property type="entry name" value="GFO_IDH_MocA_C3"/>
    <property type="match status" value="1"/>
</dbReference>
<dbReference type="Pfam" id="PF01408">
    <property type="entry name" value="GFO_IDH_MocA"/>
    <property type="match status" value="1"/>
</dbReference>
<dbReference type="RefSeq" id="WP_320501085.1">
    <property type="nucleotide sequence ID" value="NZ_JAXCLX010000002.1"/>
</dbReference>
<accession>A0ABU5DZB1</accession>
<evidence type="ECO:0000259" key="3">
    <source>
        <dbReference type="Pfam" id="PF22725"/>
    </source>
</evidence>
<gene>
    <name evidence="4" type="ORF">SMD31_11770</name>
</gene>
<evidence type="ECO:0000256" key="1">
    <source>
        <dbReference type="ARBA" id="ARBA00023002"/>
    </source>
</evidence>
<evidence type="ECO:0000313" key="5">
    <source>
        <dbReference type="Proteomes" id="UP001271769"/>
    </source>
</evidence>
<dbReference type="InterPro" id="IPR050463">
    <property type="entry name" value="Gfo/Idh/MocA_oxidrdct_glycsds"/>
</dbReference>
<dbReference type="SUPFAM" id="SSF51735">
    <property type="entry name" value="NAD(P)-binding Rossmann-fold domains"/>
    <property type="match status" value="1"/>
</dbReference>
<dbReference type="Proteomes" id="UP001271769">
    <property type="component" value="Unassembled WGS sequence"/>
</dbReference>
<dbReference type="InterPro" id="IPR055170">
    <property type="entry name" value="GFO_IDH_MocA-like_dom"/>
</dbReference>
<dbReference type="SUPFAM" id="SSF55347">
    <property type="entry name" value="Glyceraldehyde-3-phosphate dehydrogenase-like, C-terminal domain"/>
    <property type="match status" value="1"/>
</dbReference>
<proteinExistence type="predicted"/>
<organism evidence="4 5">
    <name type="scientific">Dongia rigui</name>
    <dbReference type="NCBI Taxonomy" id="940149"/>
    <lineage>
        <taxon>Bacteria</taxon>
        <taxon>Pseudomonadati</taxon>
        <taxon>Pseudomonadota</taxon>
        <taxon>Alphaproteobacteria</taxon>
        <taxon>Rhodospirillales</taxon>
        <taxon>Dongiaceae</taxon>
        <taxon>Dongia</taxon>
    </lineage>
</organism>
<comment type="caution">
    <text evidence="4">The sequence shown here is derived from an EMBL/GenBank/DDBJ whole genome shotgun (WGS) entry which is preliminary data.</text>
</comment>
<dbReference type="InterPro" id="IPR000683">
    <property type="entry name" value="Gfo/Idh/MocA-like_OxRdtase_N"/>
</dbReference>
<feature type="domain" description="Gfo/Idh/MocA-like oxidoreductase N-terminal" evidence="2">
    <location>
        <begin position="6"/>
        <end position="115"/>
    </location>
</feature>